<sequence length="549" mass="60075">MVVPYIPEAPSAKDAGEWGLGLANSAEMPVPVKLHVTGNLPEWLAGQLFRAGPSKFEIPLTKDIQAKTGKKTYSIHHWFDGMSVIHRFDIRTDGSVWYSSRATANGEEAAISESGISGVAFAQRDICRSLFKKVFTTFTALTGIARPASSGKPDSANVGVTVSLNYPLAKSARKSTSTGNEPLTLLVKTDANILQELDPVTLEPVRVFNYTEINPAFPGALSAAHHQFDASTREYYNYTIEFGPKTKFHLFTISEANPKGRLLVTINNCIPAYVHSFTLTDKYIVIPFYPYSVSIGGVSVLWHQNVLDSLVWDGSKETRLAVVDRKSGAHVATYVTDSFFAFHTINAWDAGDDIIFDTCGVDDATLVTDFYLNNMRKKGGLTKFPRVRRYVLSNLSQAIKTHDPNDATLTPSAASKAPKASFTIISTVGVELPRFNPHYHRKPYQYVYGISTKSDFIDALCKVDVTGVDAAKVWSEPHCYPGEPVFMPSPNATAEDDGVILSVVLDASKGSSFLLVLDAHTFVEVARAGFEKDHVIPFGFHGAFNSVGK</sequence>
<dbReference type="GO" id="GO:0016121">
    <property type="term" value="P:carotene catabolic process"/>
    <property type="evidence" value="ECO:0007669"/>
    <property type="project" value="TreeGrafter"/>
</dbReference>
<comment type="cofactor">
    <cofactor evidence="5">
        <name>Fe(2+)</name>
        <dbReference type="ChEBI" id="CHEBI:29033"/>
    </cofactor>
    <text evidence="5">Binds 1 Fe(2+) ion per subunit.</text>
</comment>
<feature type="binding site" evidence="5">
    <location>
        <position position="541"/>
    </location>
    <ligand>
        <name>Fe cation</name>
        <dbReference type="ChEBI" id="CHEBI:24875"/>
        <note>catalytic</note>
    </ligand>
</feature>
<evidence type="ECO:0000256" key="5">
    <source>
        <dbReference type="PIRSR" id="PIRSR604294-1"/>
    </source>
</evidence>
<evidence type="ECO:0000313" key="7">
    <source>
        <dbReference type="Proteomes" id="UP000319731"/>
    </source>
</evidence>
<comment type="caution">
    <text evidence="6">The sequence shown here is derived from an EMBL/GenBank/DDBJ whole genome shotgun (WGS) entry which is preliminary data.</text>
</comment>
<dbReference type="PANTHER" id="PTHR10543">
    <property type="entry name" value="BETA-CAROTENE DIOXYGENASE"/>
    <property type="match status" value="1"/>
</dbReference>
<feature type="binding site" evidence="5">
    <location>
        <position position="343"/>
    </location>
    <ligand>
        <name>Fe cation</name>
        <dbReference type="ChEBI" id="CHEBI:24875"/>
        <note>catalytic</note>
    </ligand>
</feature>
<dbReference type="STRING" id="1806994.A0A507BZG4"/>
<evidence type="ECO:0000313" key="6">
    <source>
        <dbReference type="EMBL" id="TPX34660.1"/>
    </source>
</evidence>
<dbReference type="AlphaFoldDB" id="A0A507BZG4"/>
<dbReference type="GeneID" id="42003945"/>
<feature type="binding site" evidence="5">
    <location>
        <position position="275"/>
    </location>
    <ligand>
        <name>Fe cation</name>
        <dbReference type="ChEBI" id="CHEBI:24875"/>
        <note>catalytic</note>
    </ligand>
</feature>
<dbReference type="GO" id="GO:0010436">
    <property type="term" value="F:carotenoid dioxygenase activity"/>
    <property type="evidence" value="ECO:0007669"/>
    <property type="project" value="TreeGrafter"/>
</dbReference>
<dbReference type="RefSeq" id="XP_031025338.1">
    <property type="nucleotide sequence ID" value="XM_031168648.1"/>
</dbReference>
<dbReference type="InterPro" id="IPR004294">
    <property type="entry name" value="Carotenoid_Oase"/>
</dbReference>
<comment type="similarity">
    <text evidence="1">Belongs to the carotenoid oxygenase family.</text>
</comment>
<evidence type="ECO:0000256" key="2">
    <source>
        <dbReference type="ARBA" id="ARBA00022723"/>
    </source>
</evidence>
<dbReference type="PANTHER" id="PTHR10543:SF24">
    <property type="entry name" value="CAROTENOID ISOMEROOXYGENASE"/>
    <property type="match status" value="1"/>
</dbReference>
<proteinExistence type="inferred from homology"/>
<organism evidence="6 7">
    <name type="scientific">Synchytrium microbalum</name>
    <dbReference type="NCBI Taxonomy" id="1806994"/>
    <lineage>
        <taxon>Eukaryota</taxon>
        <taxon>Fungi</taxon>
        <taxon>Fungi incertae sedis</taxon>
        <taxon>Chytridiomycota</taxon>
        <taxon>Chytridiomycota incertae sedis</taxon>
        <taxon>Chytridiomycetes</taxon>
        <taxon>Synchytriales</taxon>
        <taxon>Synchytriaceae</taxon>
        <taxon>Synchytrium</taxon>
    </lineage>
</organism>
<gene>
    <name evidence="6" type="ORF">SmJEL517_g02720</name>
</gene>
<dbReference type="OrthoDB" id="407010at2759"/>
<reference evidence="6 7" key="1">
    <citation type="journal article" date="2019" name="Sci. Rep.">
        <title>Comparative genomics of chytrid fungi reveal insights into the obligate biotrophic and pathogenic lifestyle of Synchytrium endobioticum.</title>
        <authorList>
            <person name="van de Vossenberg B.T.L.H."/>
            <person name="Warris S."/>
            <person name="Nguyen H.D.T."/>
            <person name="van Gent-Pelzer M.P.E."/>
            <person name="Joly D.L."/>
            <person name="van de Geest H.C."/>
            <person name="Bonants P.J.M."/>
            <person name="Smith D.S."/>
            <person name="Levesque C.A."/>
            <person name="van der Lee T.A.J."/>
        </authorList>
    </citation>
    <scope>NUCLEOTIDE SEQUENCE [LARGE SCALE GENOMIC DNA]</scope>
    <source>
        <strain evidence="6 7">JEL517</strain>
    </source>
</reference>
<dbReference type="GO" id="GO:0046872">
    <property type="term" value="F:metal ion binding"/>
    <property type="evidence" value="ECO:0007669"/>
    <property type="project" value="UniProtKB-KW"/>
</dbReference>
<keyword evidence="3" id="KW-0560">Oxidoreductase</keyword>
<protein>
    <submittedName>
        <fullName evidence="6">Uncharacterized protein</fullName>
    </submittedName>
</protein>
<keyword evidence="4 5" id="KW-0408">Iron</keyword>
<dbReference type="Pfam" id="PF03055">
    <property type="entry name" value="RPE65"/>
    <property type="match status" value="1"/>
</dbReference>
<name>A0A507BZG4_9FUNG</name>
<keyword evidence="2 5" id="KW-0479">Metal-binding</keyword>
<keyword evidence="7" id="KW-1185">Reference proteome</keyword>
<dbReference type="EMBL" id="QEAO01000012">
    <property type="protein sequence ID" value="TPX34660.1"/>
    <property type="molecule type" value="Genomic_DNA"/>
</dbReference>
<evidence type="ECO:0000256" key="1">
    <source>
        <dbReference type="ARBA" id="ARBA00006787"/>
    </source>
</evidence>
<accession>A0A507BZG4</accession>
<evidence type="ECO:0000256" key="3">
    <source>
        <dbReference type="ARBA" id="ARBA00023002"/>
    </source>
</evidence>
<feature type="binding site" evidence="5">
    <location>
        <position position="225"/>
    </location>
    <ligand>
        <name>Fe cation</name>
        <dbReference type="ChEBI" id="CHEBI:24875"/>
        <note>catalytic</note>
    </ligand>
</feature>
<dbReference type="Proteomes" id="UP000319731">
    <property type="component" value="Unassembled WGS sequence"/>
</dbReference>
<evidence type="ECO:0000256" key="4">
    <source>
        <dbReference type="ARBA" id="ARBA00023004"/>
    </source>
</evidence>